<evidence type="ECO:0000256" key="1">
    <source>
        <dbReference type="SAM" id="SignalP"/>
    </source>
</evidence>
<dbReference type="InterPro" id="IPR011944">
    <property type="entry name" value="Steroid_delta5-4_isomerase"/>
</dbReference>
<keyword evidence="1" id="KW-0732">Signal</keyword>
<evidence type="ECO:0000313" key="4">
    <source>
        <dbReference type="Proteomes" id="UP000808349"/>
    </source>
</evidence>
<dbReference type="InterPro" id="IPR032710">
    <property type="entry name" value="NTF2-like_dom_sf"/>
</dbReference>
<dbReference type="NCBIfam" id="TIGR02246">
    <property type="entry name" value="SgcJ/EcaC family oxidoreductase"/>
    <property type="match status" value="1"/>
</dbReference>
<dbReference type="Pfam" id="PF14534">
    <property type="entry name" value="DUF4440"/>
    <property type="match status" value="1"/>
</dbReference>
<feature type="chain" id="PRO_5039287001" evidence="1">
    <location>
        <begin position="23"/>
        <end position="175"/>
    </location>
</feature>
<evidence type="ECO:0000259" key="2">
    <source>
        <dbReference type="Pfam" id="PF14534"/>
    </source>
</evidence>
<dbReference type="EMBL" id="JADKFW010000004">
    <property type="protein sequence ID" value="MBK9717033.1"/>
    <property type="molecule type" value="Genomic_DNA"/>
</dbReference>
<reference evidence="3 4" key="1">
    <citation type="submission" date="2020-10" db="EMBL/GenBank/DDBJ databases">
        <title>Connecting structure to function with the recovery of over 1000 high-quality activated sludge metagenome-assembled genomes encoding full-length rRNA genes using long-read sequencing.</title>
        <authorList>
            <person name="Singleton C.M."/>
            <person name="Petriglieri F."/>
            <person name="Kristensen J.M."/>
            <person name="Kirkegaard R.H."/>
            <person name="Michaelsen T.Y."/>
            <person name="Andersen M.H."/>
            <person name="Karst S.M."/>
            <person name="Dueholm M.S."/>
            <person name="Nielsen P.H."/>
            <person name="Albertsen M."/>
        </authorList>
    </citation>
    <scope>NUCLEOTIDE SEQUENCE [LARGE SCALE GENOMIC DNA]</scope>
    <source>
        <strain evidence="3">Ribe_18-Q3-R11-54_BAT3C.373</strain>
    </source>
</reference>
<name>A0A9D7S7A6_9BACT</name>
<sequence>MNHLLKSFLFFFVLTYSLQSMAQPGGAIWVGSKTTNGLANSNANATAIHKMWKDTWDAYQVGDNKKMWAAYTTDAAEISPDGNITYGKKALKASWEAFMKMADKAPSFTYGDPQVRMLTNDIGLIVWDSSADIQIGGQQVGGKTKGMAVVRKIKGQWFIEFDSLTPVIPMPETQK</sequence>
<dbReference type="Gene3D" id="3.10.450.50">
    <property type="match status" value="1"/>
</dbReference>
<evidence type="ECO:0000313" key="3">
    <source>
        <dbReference type="EMBL" id="MBK9717033.1"/>
    </source>
</evidence>
<protein>
    <submittedName>
        <fullName evidence="3">Nuclear transport factor 2 family protein</fullName>
    </submittedName>
</protein>
<dbReference type="InterPro" id="IPR027843">
    <property type="entry name" value="DUF4440"/>
</dbReference>
<proteinExistence type="predicted"/>
<feature type="signal peptide" evidence="1">
    <location>
        <begin position="1"/>
        <end position="22"/>
    </location>
</feature>
<organism evidence="3 4">
    <name type="scientific">Candidatus Defluviibacterium haderslevense</name>
    <dbReference type="NCBI Taxonomy" id="2981993"/>
    <lineage>
        <taxon>Bacteria</taxon>
        <taxon>Pseudomonadati</taxon>
        <taxon>Bacteroidota</taxon>
        <taxon>Saprospiria</taxon>
        <taxon>Saprospirales</taxon>
        <taxon>Saprospiraceae</taxon>
        <taxon>Candidatus Defluviibacterium</taxon>
    </lineage>
</organism>
<comment type="caution">
    <text evidence="3">The sequence shown here is derived from an EMBL/GenBank/DDBJ whole genome shotgun (WGS) entry which is preliminary data.</text>
</comment>
<dbReference type="Proteomes" id="UP000808349">
    <property type="component" value="Unassembled WGS sequence"/>
</dbReference>
<dbReference type="SUPFAM" id="SSF54427">
    <property type="entry name" value="NTF2-like"/>
    <property type="match status" value="1"/>
</dbReference>
<dbReference type="AlphaFoldDB" id="A0A9D7S7A6"/>
<accession>A0A9D7S7A6</accession>
<gene>
    <name evidence="3" type="ORF">IPO85_05890</name>
</gene>
<feature type="domain" description="DUF4440" evidence="2">
    <location>
        <begin position="48"/>
        <end position="157"/>
    </location>
</feature>